<feature type="compositionally biased region" description="Basic and acidic residues" evidence="1">
    <location>
        <begin position="516"/>
        <end position="528"/>
    </location>
</feature>
<dbReference type="RefSeq" id="XP_067753329.1">
    <property type="nucleotide sequence ID" value="XM_067897172.1"/>
</dbReference>
<feature type="compositionally biased region" description="Pro residues" evidence="1">
    <location>
        <begin position="1692"/>
        <end position="1701"/>
    </location>
</feature>
<feature type="compositionally biased region" description="Acidic residues" evidence="1">
    <location>
        <begin position="1110"/>
        <end position="1128"/>
    </location>
</feature>
<evidence type="ECO:0000313" key="2">
    <source>
        <dbReference type="EMBL" id="KAG5492545.1"/>
    </source>
</evidence>
<dbReference type="OrthoDB" id="273748at2759"/>
<name>A0A836L317_9TRYP</name>
<feature type="region of interest" description="Disordered" evidence="1">
    <location>
        <begin position="1677"/>
        <end position="1701"/>
    </location>
</feature>
<feature type="compositionally biased region" description="Basic residues" evidence="1">
    <location>
        <begin position="558"/>
        <end position="575"/>
    </location>
</feature>
<feature type="region of interest" description="Disordered" evidence="1">
    <location>
        <begin position="1093"/>
        <end position="1142"/>
    </location>
</feature>
<dbReference type="KEGG" id="phet:94287249"/>
<proteinExistence type="predicted"/>
<feature type="compositionally biased region" description="Basic residues" evidence="1">
    <location>
        <begin position="922"/>
        <end position="933"/>
    </location>
</feature>
<feature type="region of interest" description="Disordered" evidence="1">
    <location>
        <begin position="470"/>
        <end position="593"/>
    </location>
</feature>
<organism evidence="2 3">
    <name type="scientific">Porcisia hertigi</name>
    <dbReference type="NCBI Taxonomy" id="2761500"/>
    <lineage>
        <taxon>Eukaryota</taxon>
        <taxon>Discoba</taxon>
        <taxon>Euglenozoa</taxon>
        <taxon>Kinetoplastea</taxon>
        <taxon>Metakinetoplastina</taxon>
        <taxon>Trypanosomatida</taxon>
        <taxon>Trypanosomatidae</taxon>
        <taxon>Leishmaniinae</taxon>
        <taxon>Porcisia</taxon>
    </lineage>
</organism>
<feature type="region of interest" description="Disordered" evidence="1">
    <location>
        <begin position="1389"/>
        <end position="1408"/>
    </location>
</feature>
<protein>
    <submittedName>
        <fullName evidence="2">Uncharacterized protein</fullName>
    </submittedName>
</protein>
<sequence>MPVLTNANALPNVPSPQQLQLDISTTALALDRKVVQGLFMALRTSIPQDVQRSLLFNCREELQFLIARQPRLSAFHHRRRESLRHPALAMATRKYYRECRRRRLEMMLQEIAPTEDHPLSLSTNPLAAQVRTGSSAVQREAMLVDLLYSAYTQQSTGYRKGQDSQGDYYTTNAGSGDLCTSRSSLAFSTQPTSIGLHQLGTFYGEQESEMGLHKLTSPFGGYAADSRSPMASGSSSILPRRPPPLKQLRNTNEESISCFSDALSGGSFSRISFANLPGEGAESGIGPRTRGVNAGPPVISAPGGAGFFARRIGYKHNAASGRKGDSGCSFGGTMLPGWTAEMMRLLQRRADEERDAGTGNDPYLFISARPVEHLLCSYGSVLRDPATLVRSAASMVLEYDNAKMTDADPLSDAIVDEEARWDQLAGCHCQLLRAACGPCRAAASVVASDGLVNDVIRRFWDRLTVSVAAQSAHKTQEAHKSRAAAEAEMEAAAVAQKSRHGGQADEDDLNEIVDNGNKEGDDTLDEKAGGGGGGGGGSRTGHTGAAASGSRSSPQQGAKRRSRTSKASKKPKKKNTRDADSSEASASAGGKSDHCSSVAYYMSPLQYVYLHTRMAHVLLPDCEAVEVELLPYIQEDLLVDAAYNERDPAQTFYFGEAPRLVGDTGRHCRNSITSLNVGFSSKTSNTDKRKESGSYDAAGDDLMYADGDRAGKASLSLQRRFLAVRRNGYAHNRPSQGDLRWRSGMSDMSLWDAGTTIGPTSSMAVALEDRSSTHGSISPARGIGNPSVSGSLVPTSFTVEQLPWLTYSQFWCSMMELADNWTCCGGNPVETAVFLWELYTEAFGHSWGEEDKSLAAAVEKRAAKLTLSEAEKAELAKAEQDAMESFEALLVEIQERGSQLPSVRSSFDSISDIAYSETDGAHHRRRKSKKKRGLGINSSSTPSTDTDDDELLSLTSECSEVPLSEWKRLVKAKGKGGDKWVYVERVGDDGVTRRYRRRMLHSGHSSRSHGVSQQGAHRTSYIIEEELDESGAVLKRRKVRCDIVLSSDGSEFDDDGALYAADERAPEFLRRKYFEDKPKKFRRLEIRHRVTAGYDRSDSPSSSITSWSSIDDDRDYDSDDGDSDDGGDITDGMSDGFRDDRRLGRRRRRRRRHTGLRRDRLRFSKEDDRYRRWKSEVQDLGRFSLSDDKTDDDSPESNEPKSDKAPLTHKELKHLLDRKEWLSSVLKEKGIILPSQFSDDPNQERILYNLLRLAEKSEESGEDFFHLADGEGGDGSGLSALATLLAQLQTLSLDELANTSLMRRLLGEGEEGGAGTRQLTQEQMRDVLMALLKEQQKVGDHKNTGRAEPESVRDRRLRLLRMLEERRALQSGKKGSVDDLPTEETFGLTEVFSPPFRPPSPKGLGESSVPTSLPMYMPLSRPQSARPPISASMNTSSPGFSVHALQVPRNNEVSSGNSSAASTVRLTTNSILWKISPTTLAERKEMERLFRELEAYWADRTSYSGRFRVDIVDYTPEQLEEFFAHLHLGPRQRALLRGRAPLAAGTSLVGGTMHQGDFPMASENGVTTAGARQEHGHAASGKPASSLVPSPPLLTPAPVKLFTLTTKDSLDKALSSSYQSYLQDKAFTEALHGNIKLETAGPVRVPTTTRFPKAPPLPSLRLGESLKKAVSDRARGVLGISGAPNSLQPQKSSPPPSLPKL</sequence>
<feature type="region of interest" description="Disordered" evidence="1">
    <location>
        <begin position="1568"/>
        <end position="1591"/>
    </location>
</feature>
<comment type="caution">
    <text evidence="2">The sequence shown here is derived from an EMBL/GenBank/DDBJ whole genome shotgun (WGS) entry which is preliminary data.</text>
</comment>
<feature type="compositionally biased region" description="Low complexity" evidence="1">
    <location>
        <begin position="486"/>
        <end position="495"/>
    </location>
</feature>
<feature type="compositionally biased region" description="Basic and acidic residues" evidence="1">
    <location>
        <begin position="1198"/>
        <end position="1209"/>
    </location>
</feature>
<feature type="region of interest" description="Disordered" evidence="1">
    <location>
        <begin position="918"/>
        <end position="950"/>
    </location>
</feature>
<feature type="compositionally biased region" description="Low complexity" evidence="1">
    <location>
        <begin position="540"/>
        <end position="557"/>
    </location>
</feature>
<feature type="compositionally biased region" description="Gly residues" evidence="1">
    <location>
        <begin position="529"/>
        <end position="539"/>
    </location>
</feature>
<dbReference type="Proteomes" id="UP000674318">
    <property type="component" value="Chromosome 35"/>
</dbReference>
<gene>
    <name evidence="2" type="ORF">JKF63_01123</name>
</gene>
<dbReference type="GeneID" id="94287249"/>
<evidence type="ECO:0000313" key="3">
    <source>
        <dbReference type="Proteomes" id="UP000674318"/>
    </source>
</evidence>
<reference evidence="2 3" key="1">
    <citation type="submission" date="2021-02" db="EMBL/GenBank/DDBJ databases">
        <title>Porcisia hertigi Genome sequencing and assembly.</title>
        <authorList>
            <person name="Almutairi H."/>
            <person name="Gatherer D."/>
        </authorList>
    </citation>
    <scope>NUCLEOTIDE SEQUENCE [LARGE SCALE GENOMIC DNA]</scope>
    <source>
        <strain evidence="2 3">C119</strain>
    </source>
</reference>
<accession>A0A836L317</accession>
<feature type="region of interest" description="Disordered" evidence="1">
    <location>
        <begin position="1184"/>
        <end position="1209"/>
    </location>
</feature>
<dbReference type="EMBL" id="JAFJZO010000035">
    <property type="protein sequence ID" value="KAG5492545.1"/>
    <property type="molecule type" value="Genomic_DNA"/>
</dbReference>
<feature type="compositionally biased region" description="Basic and acidic residues" evidence="1">
    <location>
        <begin position="474"/>
        <end position="485"/>
    </location>
</feature>
<keyword evidence="3" id="KW-1185">Reference proteome</keyword>
<feature type="compositionally biased region" description="Low complexity" evidence="1">
    <location>
        <begin position="1099"/>
        <end position="1109"/>
    </location>
</feature>
<evidence type="ECO:0000256" key="1">
    <source>
        <dbReference type="SAM" id="MobiDB-lite"/>
    </source>
</evidence>